<reference evidence="14" key="2">
    <citation type="submission" date="2021-04" db="EMBL/GenBank/DDBJ databases">
        <authorList>
            <person name="Liu J."/>
        </authorList>
    </citation>
    <scope>NUCLEOTIDE SEQUENCE</scope>
    <source>
        <strain evidence="14">BAD-6</strain>
    </source>
</reference>
<feature type="domain" description="Sigma-54 factor interaction" evidence="11">
    <location>
        <begin position="560"/>
        <end position="789"/>
    </location>
</feature>
<dbReference type="GO" id="GO:0006355">
    <property type="term" value="P:regulation of DNA-templated transcription"/>
    <property type="evidence" value="ECO:0007669"/>
    <property type="project" value="InterPro"/>
</dbReference>
<dbReference type="InterPro" id="IPR003593">
    <property type="entry name" value="AAA+_ATPase"/>
</dbReference>
<evidence type="ECO:0000256" key="1">
    <source>
        <dbReference type="ARBA" id="ARBA00022485"/>
    </source>
</evidence>
<dbReference type="Gene3D" id="1.10.8.60">
    <property type="match status" value="1"/>
</dbReference>
<dbReference type="SUPFAM" id="SSF55785">
    <property type="entry name" value="PYP-like sensor domain (PAS domain)"/>
    <property type="match status" value="1"/>
</dbReference>
<dbReference type="PROSITE" id="PS50045">
    <property type="entry name" value="SIGMA54_INTERACT_4"/>
    <property type="match status" value="1"/>
</dbReference>
<feature type="domain" description="4Fe-4S ferredoxin-type" evidence="12">
    <location>
        <begin position="34"/>
        <end position="62"/>
    </location>
</feature>
<evidence type="ECO:0000256" key="9">
    <source>
        <dbReference type="ARBA" id="ARBA00023163"/>
    </source>
</evidence>
<dbReference type="PANTHER" id="PTHR32071:SF57">
    <property type="entry name" value="C4-DICARBOXYLATE TRANSPORT TRANSCRIPTIONAL REGULATORY PROTEIN DCTD"/>
    <property type="match status" value="1"/>
</dbReference>
<feature type="domain" description="4Fe-4S ferredoxin-type" evidence="12">
    <location>
        <begin position="4"/>
        <end position="33"/>
    </location>
</feature>
<evidence type="ECO:0000313" key="15">
    <source>
        <dbReference type="Proteomes" id="UP000675664"/>
    </source>
</evidence>
<dbReference type="InterPro" id="IPR030828">
    <property type="entry name" value="HTH_TyrR"/>
</dbReference>
<gene>
    <name evidence="14" type="ORF">KCX82_15710</name>
</gene>
<feature type="domain" description="4Fe-4S" evidence="13">
    <location>
        <begin position="363"/>
        <end position="424"/>
    </location>
</feature>
<evidence type="ECO:0000259" key="13">
    <source>
        <dbReference type="PROSITE" id="PS51656"/>
    </source>
</evidence>
<dbReference type="EMBL" id="JAGSND010000012">
    <property type="protein sequence ID" value="MBR0599333.1"/>
    <property type="molecule type" value="Genomic_DNA"/>
</dbReference>
<dbReference type="Gene3D" id="3.30.70.20">
    <property type="match status" value="1"/>
</dbReference>
<dbReference type="Gene3D" id="1.10.10.60">
    <property type="entry name" value="Homeodomain-like"/>
    <property type="match status" value="1"/>
</dbReference>
<dbReference type="InterPro" id="IPR009016">
    <property type="entry name" value="Fe_hydrogenase"/>
</dbReference>
<comment type="caution">
    <text evidence="14">The sequence shown here is derived from an EMBL/GenBank/DDBJ whole genome shotgun (WGS) entry which is preliminary data.</text>
</comment>
<dbReference type="Gene3D" id="1.10.15.40">
    <property type="entry name" value="Electron transport complex subunit B, putative Fe-S cluster"/>
    <property type="match status" value="1"/>
</dbReference>
<keyword evidence="7" id="KW-0411">Iron-sulfur</keyword>
<dbReference type="InterPro" id="IPR027417">
    <property type="entry name" value="P-loop_NTPase"/>
</dbReference>
<keyword evidence="9" id="KW-0804">Transcription</keyword>
<evidence type="ECO:0000256" key="5">
    <source>
        <dbReference type="ARBA" id="ARBA00022840"/>
    </source>
</evidence>
<dbReference type="GO" id="GO:0005524">
    <property type="term" value="F:ATP binding"/>
    <property type="evidence" value="ECO:0007669"/>
    <property type="project" value="UniProtKB-KW"/>
</dbReference>
<dbReference type="PROSITE" id="PS00688">
    <property type="entry name" value="SIGMA54_INTERACT_3"/>
    <property type="match status" value="1"/>
</dbReference>
<sequence length="872" mass="98206">MSESVIVTDSSKCKQCYTCVRNCPVKAVRIKDGKAEVIQSRCIQCGNCVKHCSRKAKKIKNYIPATESILSSGKKTIALLAPSYAAGLYPLFPEEVIRNLGKIGFDEVWEAAIGAEYVIDDTAKYAETNANKTLLSSPCPTFVNLIEKHFPKLISNLVPISSPMIVTGRIIREKYKDIDVRIVFIGPCIAKKDEIMQDQYLGCIDAALTYEEICLLFADIDRSNKDHLTEKTIPYYTASPKGRQIPFSGGIISDYKGRFPEDSLNSCDGIENCIELIKHIERSDRRGEQDFQIYDVLSCRGCIDGACMDNDLLIQERRKIISDFIVRNDVISNQIPFREHYDIDRGRTFHNRMIPLSQPDERSVRDILARIDKYSEEDELNCGACGYDSCREKAIAVYQGIAEVEMCIPYLLSQKNECYLKISDAFDTVNHLNEQLNAIFESSYDGMIVCDAAGKIVKANSAWRNMVGIGEIPDTEEALEGGRTVYPSAALLALKEKRRVTFLQECKNGRKFIATGNPIFSEKDEIVGVVTNIRDIEELSRLTHNVLKKNEKDTSTYSGIITESKEFGKVLELAAQAAKFKSTVLLLGETGVGKDVIARLIHNLSPLKEGPFVKVNCGAIPENLLESEFFGYEYGAFTGAKKDGKIGFFEESNRGTIFLDEIGDLPLSLQVKLLQVIQDKNVRRIGASKSESVDVRIIAATNNDLKKMVEEGRFREDLYYRLNVISIHIPPLRERKEDIIPLAYHFLDVFNKQYGTKKEFGPDVPTILGSYYWPGNVRELENLIERIVVISKDSEISLKDIPPYVKQVSNTQHGQIIVNNIMPLKEAISEVEKQIINHAYKVYGNTYKMAEVLGVNQSTIVRKLKHIQDQNK</sequence>
<reference evidence="14" key="1">
    <citation type="submission" date="2021-04" db="EMBL/GenBank/DDBJ databases">
        <title>Sinoanaerobacter chloroacetimidivorans sp. nov., an obligate anaerobic bacterium isolated from anaerobic sludge.</title>
        <authorList>
            <person name="Bao Y."/>
        </authorList>
    </citation>
    <scope>NUCLEOTIDE SEQUENCE</scope>
    <source>
        <strain evidence="14">BAD-6</strain>
    </source>
</reference>
<name>A0A8J8B224_9FIRM</name>
<keyword evidence="5" id="KW-0067">ATP-binding</keyword>
<evidence type="ECO:0000256" key="7">
    <source>
        <dbReference type="ARBA" id="ARBA00023014"/>
    </source>
</evidence>
<dbReference type="InterPro" id="IPR025944">
    <property type="entry name" value="Sigma_54_int_dom_CS"/>
</dbReference>
<dbReference type="NCBIfam" id="TIGR00229">
    <property type="entry name" value="sensory_box"/>
    <property type="match status" value="1"/>
</dbReference>
<dbReference type="CDD" id="cd00130">
    <property type="entry name" value="PAS"/>
    <property type="match status" value="1"/>
</dbReference>
<dbReference type="Pfam" id="PF25601">
    <property type="entry name" value="AAA_lid_14"/>
    <property type="match status" value="1"/>
</dbReference>
<evidence type="ECO:0000256" key="10">
    <source>
        <dbReference type="ARBA" id="ARBA00029500"/>
    </source>
</evidence>
<dbReference type="Pfam" id="PF18024">
    <property type="entry name" value="HTH_50"/>
    <property type="match status" value="1"/>
</dbReference>
<evidence type="ECO:0000256" key="3">
    <source>
        <dbReference type="ARBA" id="ARBA00022741"/>
    </source>
</evidence>
<dbReference type="GO" id="GO:0051539">
    <property type="term" value="F:4 iron, 4 sulfur cluster binding"/>
    <property type="evidence" value="ECO:0007669"/>
    <property type="project" value="UniProtKB-KW"/>
</dbReference>
<dbReference type="SMART" id="SM00382">
    <property type="entry name" value="AAA"/>
    <property type="match status" value="1"/>
</dbReference>
<dbReference type="Pfam" id="PF02906">
    <property type="entry name" value="Fe_hyd_lg_C"/>
    <property type="match status" value="1"/>
</dbReference>
<dbReference type="Pfam" id="PF00158">
    <property type="entry name" value="Sigma54_activat"/>
    <property type="match status" value="1"/>
</dbReference>
<keyword evidence="15" id="KW-1185">Reference proteome</keyword>
<keyword evidence="4" id="KW-0058">Aromatic hydrocarbons catabolism</keyword>
<dbReference type="InterPro" id="IPR009057">
    <property type="entry name" value="Homeodomain-like_sf"/>
</dbReference>
<keyword evidence="1" id="KW-0004">4Fe-4S</keyword>
<keyword evidence="2" id="KW-0479">Metal-binding</keyword>
<dbReference type="SUPFAM" id="SSF52540">
    <property type="entry name" value="P-loop containing nucleoside triphosphate hydrolases"/>
    <property type="match status" value="1"/>
</dbReference>
<keyword evidence="3" id="KW-0547">Nucleotide-binding</keyword>
<dbReference type="PROSITE" id="PS00198">
    <property type="entry name" value="4FE4S_FER_1"/>
    <property type="match status" value="1"/>
</dbReference>
<dbReference type="InterPro" id="IPR002078">
    <property type="entry name" value="Sigma_54_int"/>
</dbReference>
<dbReference type="InterPro" id="IPR007202">
    <property type="entry name" value="4Fe-4S_dom"/>
</dbReference>
<dbReference type="PANTHER" id="PTHR32071">
    <property type="entry name" value="TRANSCRIPTIONAL REGULATORY PROTEIN"/>
    <property type="match status" value="1"/>
</dbReference>
<evidence type="ECO:0000256" key="6">
    <source>
        <dbReference type="ARBA" id="ARBA00023004"/>
    </source>
</evidence>
<dbReference type="PROSITE" id="PS51379">
    <property type="entry name" value="4FE4S_FER_2"/>
    <property type="match status" value="2"/>
</dbReference>
<dbReference type="InterPro" id="IPR000014">
    <property type="entry name" value="PAS"/>
</dbReference>
<dbReference type="InterPro" id="IPR017900">
    <property type="entry name" value="4Fe4S_Fe_S_CS"/>
</dbReference>
<keyword evidence="8" id="KW-0805">Transcription regulation</keyword>
<dbReference type="RefSeq" id="WP_227019464.1">
    <property type="nucleotide sequence ID" value="NZ_JAGSND010000012.1"/>
</dbReference>
<dbReference type="Gene3D" id="3.40.950.10">
    <property type="entry name" value="Fe-only Hydrogenase (Larger Subunit), Chain L, domain 3"/>
    <property type="match status" value="1"/>
</dbReference>
<organism evidence="14 15">
    <name type="scientific">Sinanaerobacter chloroacetimidivorans</name>
    <dbReference type="NCBI Taxonomy" id="2818044"/>
    <lineage>
        <taxon>Bacteria</taxon>
        <taxon>Bacillati</taxon>
        <taxon>Bacillota</taxon>
        <taxon>Clostridia</taxon>
        <taxon>Peptostreptococcales</taxon>
        <taxon>Anaerovoracaceae</taxon>
        <taxon>Sinanaerobacter</taxon>
    </lineage>
</organism>
<dbReference type="InterPro" id="IPR004108">
    <property type="entry name" value="Fe_hydrogenase_lsu_C"/>
</dbReference>
<dbReference type="GO" id="GO:0003677">
    <property type="term" value="F:DNA binding"/>
    <property type="evidence" value="ECO:0007669"/>
    <property type="project" value="UniProtKB-KW"/>
</dbReference>
<evidence type="ECO:0000259" key="12">
    <source>
        <dbReference type="PROSITE" id="PS51379"/>
    </source>
</evidence>
<dbReference type="PROSITE" id="PS00675">
    <property type="entry name" value="SIGMA54_INTERACT_1"/>
    <property type="match status" value="1"/>
</dbReference>
<evidence type="ECO:0000256" key="8">
    <source>
        <dbReference type="ARBA" id="ARBA00023015"/>
    </source>
</evidence>
<accession>A0A8J8B224</accession>
<evidence type="ECO:0000256" key="4">
    <source>
        <dbReference type="ARBA" id="ARBA00022797"/>
    </source>
</evidence>
<dbReference type="InterPro" id="IPR058031">
    <property type="entry name" value="AAA_lid_NorR"/>
</dbReference>
<dbReference type="PROSITE" id="PS51656">
    <property type="entry name" value="4FE4S"/>
    <property type="match status" value="1"/>
</dbReference>
<proteinExistence type="predicted"/>
<dbReference type="SUPFAM" id="SSF46689">
    <property type="entry name" value="Homeodomain-like"/>
    <property type="match status" value="1"/>
</dbReference>
<evidence type="ECO:0000259" key="11">
    <source>
        <dbReference type="PROSITE" id="PS50045"/>
    </source>
</evidence>
<dbReference type="InterPro" id="IPR025662">
    <property type="entry name" value="Sigma_54_int_dom_ATP-bd_1"/>
</dbReference>
<dbReference type="Proteomes" id="UP000675664">
    <property type="component" value="Unassembled WGS sequence"/>
</dbReference>
<dbReference type="Pfam" id="PF13237">
    <property type="entry name" value="Fer4_10"/>
    <property type="match status" value="1"/>
</dbReference>
<protein>
    <recommendedName>
        <fullName evidence="10">HTH-type transcriptional regulatory protein TyrR</fullName>
    </recommendedName>
</protein>
<dbReference type="GO" id="GO:0046872">
    <property type="term" value="F:metal ion binding"/>
    <property type="evidence" value="ECO:0007669"/>
    <property type="project" value="UniProtKB-KW"/>
</dbReference>
<dbReference type="Gene3D" id="3.30.450.20">
    <property type="entry name" value="PAS domain"/>
    <property type="match status" value="1"/>
</dbReference>
<dbReference type="InterPro" id="IPR017896">
    <property type="entry name" value="4Fe4S_Fe-S-bd"/>
</dbReference>
<evidence type="ECO:0000256" key="2">
    <source>
        <dbReference type="ARBA" id="ARBA00022723"/>
    </source>
</evidence>
<dbReference type="SUPFAM" id="SSF53920">
    <property type="entry name" value="Fe-only hydrogenase"/>
    <property type="match status" value="1"/>
</dbReference>
<dbReference type="InterPro" id="IPR035965">
    <property type="entry name" value="PAS-like_dom_sf"/>
</dbReference>
<evidence type="ECO:0000313" key="14">
    <source>
        <dbReference type="EMBL" id="MBR0599333.1"/>
    </source>
</evidence>
<dbReference type="Pfam" id="PF13188">
    <property type="entry name" value="PAS_8"/>
    <property type="match status" value="1"/>
</dbReference>
<dbReference type="CDD" id="cd00009">
    <property type="entry name" value="AAA"/>
    <property type="match status" value="1"/>
</dbReference>
<dbReference type="SUPFAM" id="SSF54862">
    <property type="entry name" value="4Fe-4S ferredoxins"/>
    <property type="match status" value="1"/>
</dbReference>
<dbReference type="Gene3D" id="3.40.50.300">
    <property type="entry name" value="P-loop containing nucleotide triphosphate hydrolases"/>
    <property type="match status" value="1"/>
</dbReference>
<keyword evidence="6" id="KW-0408">Iron</keyword>
<dbReference type="FunFam" id="3.40.50.300:FF:000006">
    <property type="entry name" value="DNA-binding transcriptional regulator NtrC"/>
    <property type="match status" value="1"/>
</dbReference>
<dbReference type="Pfam" id="PF04060">
    <property type="entry name" value="FeS"/>
    <property type="match status" value="1"/>
</dbReference>
<dbReference type="AlphaFoldDB" id="A0A8J8B224"/>